<gene>
    <name evidence="1" type="ORF">VNI00_004517</name>
</gene>
<reference evidence="1 2" key="1">
    <citation type="submission" date="2024-01" db="EMBL/GenBank/DDBJ databases">
        <title>A draft genome for a cacao thread blight-causing isolate of Paramarasmius palmivorus.</title>
        <authorList>
            <person name="Baruah I.K."/>
            <person name="Bukari Y."/>
            <person name="Amoako-Attah I."/>
            <person name="Meinhardt L.W."/>
            <person name="Bailey B.A."/>
            <person name="Cohen S.P."/>
        </authorList>
    </citation>
    <scope>NUCLEOTIDE SEQUENCE [LARGE SCALE GENOMIC DNA]</scope>
    <source>
        <strain evidence="1 2">GH-12</strain>
    </source>
</reference>
<name>A0AAW0DJK0_9AGAR</name>
<sequence length="335" mass="38339">MDRTNPESPSNLPPELCDAIIDCLDGDFATLKSTFEVDPNNIRELRSLLECSCGFLLASVHSIHLTGRIREQVDGCLEELDGIAKLLHAQLKEITFSYPGPKNLLKQPRLLNNLSQSITTLSLYHDAYRLDGREILFFLSYFKKTLECLNMYLDTPRRALCSPDQPSPPYPESMRMLRLRRLKINVPWHDILPWFLIPGLVEFPALEELDIWMAQSPLRGEGLLHQFLSSLCAKTLQHLVVSFMYETLPDINLSKFGALRSIKFDGWGAENATDSEVEKLVTIVSRAPASGKSFLDVFVTDSEYKPPPSAEKLKDRIRWFEDEWEWETRDGVIHE</sequence>
<dbReference type="AlphaFoldDB" id="A0AAW0DJK0"/>
<accession>A0AAW0DJK0</accession>
<evidence type="ECO:0000313" key="2">
    <source>
        <dbReference type="Proteomes" id="UP001383192"/>
    </source>
</evidence>
<keyword evidence="2" id="KW-1185">Reference proteome</keyword>
<comment type="caution">
    <text evidence="1">The sequence shown here is derived from an EMBL/GenBank/DDBJ whole genome shotgun (WGS) entry which is preliminary data.</text>
</comment>
<organism evidence="1 2">
    <name type="scientific">Paramarasmius palmivorus</name>
    <dbReference type="NCBI Taxonomy" id="297713"/>
    <lineage>
        <taxon>Eukaryota</taxon>
        <taxon>Fungi</taxon>
        <taxon>Dikarya</taxon>
        <taxon>Basidiomycota</taxon>
        <taxon>Agaricomycotina</taxon>
        <taxon>Agaricomycetes</taxon>
        <taxon>Agaricomycetidae</taxon>
        <taxon>Agaricales</taxon>
        <taxon>Marasmiineae</taxon>
        <taxon>Marasmiaceae</taxon>
        <taxon>Paramarasmius</taxon>
    </lineage>
</organism>
<dbReference type="EMBL" id="JAYKXP010000012">
    <property type="protein sequence ID" value="KAK7051539.1"/>
    <property type="molecule type" value="Genomic_DNA"/>
</dbReference>
<evidence type="ECO:0000313" key="1">
    <source>
        <dbReference type="EMBL" id="KAK7051539.1"/>
    </source>
</evidence>
<dbReference type="Proteomes" id="UP001383192">
    <property type="component" value="Unassembled WGS sequence"/>
</dbReference>
<protein>
    <submittedName>
        <fullName evidence="1">Uncharacterized protein</fullName>
    </submittedName>
</protein>
<proteinExistence type="predicted"/>